<dbReference type="InterPro" id="IPR013858">
    <property type="entry name" value="Peptidase_M10B_C"/>
</dbReference>
<accession>K2I6B3</accession>
<reference evidence="8 9" key="1">
    <citation type="journal article" date="2012" name="J. Bacteriol.">
        <title>Draft Genome Sequence of Oceaniovalibus guishaninsula JLT2003T.</title>
        <authorList>
            <person name="Tang K."/>
            <person name="Liu K."/>
            <person name="Jiao N."/>
        </authorList>
    </citation>
    <scope>NUCLEOTIDE SEQUENCE [LARGE SCALE GENOMIC DNA]</scope>
    <source>
        <strain evidence="8 9">JLT2003</strain>
    </source>
</reference>
<evidence type="ECO:0000256" key="6">
    <source>
        <dbReference type="SAM" id="MobiDB-lite"/>
    </source>
</evidence>
<dbReference type="SMART" id="SM00235">
    <property type="entry name" value="ZnMc"/>
    <property type="match status" value="1"/>
</dbReference>
<feature type="compositionally biased region" description="Gly residues" evidence="6">
    <location>
        <begin position="432"/>
        <end position="453"/>
    </location>
</feature>
<dbReference type="PROSITE" id="PS00330">
    <property type="entry name" value="HEMOLYSIN_CALCIUM"/>
    <property type="match status" value="3"/>
</dbReference>
<dbReference type="GO" id="GO:0008270">
    <property type="term" value="F:zinc ion binding"/>
    <property type="evidence" value="ECO:0007669"/>
    <property type="project" value="InterPro"/>
</dbReference>
<dbReference type="PANTHER" id="PTHR38340">
    <property type="entry name" value="S-LAYER PROTEIN"/>
    <property type="match status" value="1"/>
</dbReference>
<dbReference type="GO" id="GO:0006508">
    <property type="term" value="P:proteolysis"/>
    <property type="evidence" value="ECO:0007669"/>
    <property type="project" value="InterPro"/>
</dbReference>
<dbReference type="EMBL" id="AMGO01000021">
    <property type="protein sequence ID" value="EKE44525.1"/>
    <property type="molecule type" value="Genomic_DNA"/>
</dbReference>
<keyword evidence="9" id="KW-1185">Reference proteome</keyword>
<dbReference type="InterPro" id="IPR011049">
    <property type="entry name" value="Serralysin-like_metalloprot_C"/>
</dbReference>
<evidence type="ECO:0000313" key="8">
    <source>
        <dbReference type="EMBL" id="EKE44525.1"/>
    </source>
</evidence>
<dbReference type="InterPro" id="IPR006026">
    <property type="entry name" value="Peptidase_Metallo"/>
</dbReference>
<dbReference type="Gene3D" id="3.40.390.10">
    <property type="entry name" value="Collagenase (Catalytic Domain)"/>
    <property type="match status" value="1"/>
</dbReference>
<dbReference type="Proteomes" id="UP000006765">
    <property type="component" value="Unassembled WGS sequence"/>
</dbReference>
<dbReference type="Pfam" id="PF00353">
    <property type="entry name" value="HemolysinCabind"/>
    <property type="match status" value="3"/>
</dbReference>
<dbReference type="InterPro" id="IPR034033">
    <property type="entry name" value="Serralysin-like"/>
</dbReference>
<dbReference type="SUPFAM" id="SSF55486">
    <property type="entry name" value="Metalloproteases ('zincins'), catalytic domain"/>
    <property type="match status" value="1"/>
</dbReference>
<evidence type="ECO:0000256" key="2">
    <source>
        <dbReference type="ARBA" id="ARBA00004613"/>
    </source>
</evidence>
<dbReference type="GO" id="GO:0005615">
    <property type="term" value="C:extracellular space"/>
    <property type="evidence" value="ECO:0007669"/>
    <property type="project" value="InterPro"/>
</dbReference>
<feature type="domain" description="Peptidase metallopeptidase" evidence="7">
    <location>
        <begin position="31"/>
        <end position="184"/>
    </location>
</feature>
<dbReference type="eggNOG" id="COG2931">
    <property type="taxonomic scope" value="Bacteria"/>
</dbReference>
<gene>
    <name evidence="8" type="ORF">OCGS_1363</name>
</gene>
<dbReference type="STRING" id="1231392.OCGS_1363"/>
<dbReference type="AlphaFoldDB" id="K2I6B3"/>
<evidence type="ECO:0000256" key="5">
    <source>
        <dbReference type="ARBA" id="ARBA00022737"/>
    </source>
</evidence>
<comment type="caution">
    <text evidence="8">The sequence shown here is derived from an EMBL/GenBank/DDBJ whole genome shotgun (WGS) entry which is preliminary data.</text>
</comment>
<evidence type="ECO:0000313" key="9">
    <source>
        <dbReference type="Proteomes" id="UP000006765"/>
    </source>
</evidence>
<dbReference type="InterPro" id="IPR001343">
    <property type="entry name" value="Hemolysn_Ca-bd"/>
</dbReference>
<dbReference type="RefSeq" id="WP_007426515.1">
    <property type="nucleotide sequence ID" value="NZ_AMGO01000021.1"/>
</dbReference>
<dbReference type="InterPro" id="IPR024079">
    <property type="entry name" value="MetalloPept_cat_dom_sf"/>
</dbReference>
<dbReference type="OrthoDB" id="733404at2"/>
<evidence type="ECO:0000259" key="7">
    <source>
        <dbReference type="SMART" id="SM00235"/>
    </source>
</evidence>
<evidence type="ECO:0000256" key="4">
    <source>
        <dbReference type="ARBA" id="ARBA00022525"/>
    </source>
</evidence>
<proteinExistence type="inferred from homology"/>
<comment type="subcellular location">
    <subcellularLocation>
        <location evidence="2">Secreted</location>
    </subcellularLocation>
</comment>
<sequence length="567" mass="58650">MSDRTGRSGGGFDPLDTIHWGEPVSDPHVTVYFTGAGETVRLYGESGRSEGFNAYEQAQFRAAFDLISAVSGLTFEVVQSRRAADFVLALDTDEIDGEFLGIFMPPGEPDEGIGVFNGAMWDRHPGGDLAQGGAGFVTIVHELLHGLGLAHPHDRGGSSTLLPGIYDEFTDTGRFGLNQGVFTMMSYIDGFVEGPVGTPASVDDWGSQFTPMALDIALLQKMYGANYDHAAGATTYLLPDANRMGTGWQSIWDGGGDDTIRHDGNRDAVIDLRPATLMAEQGGGGFISAVDGIAGGFTIAAGVRIERALGGGGDDRLIAGDEGHILNGRNGDDDLRGGRGDDRLIGGRGDDTVFGGRGADIARLGGGDDTYRDTGQPGNAGGDTVFGGRGRDTIAGGGGHDRLLGGMHADTLSGGRGRDDIHGGLGRDRIAGGGGADTLSGGTHGDTIRGGRGNDLLDGGRGNDVLRGGDGADILKGGAGRDVLTGDAGRDVFVFALGFGADRITDFALSEDALSFDATLADLAGIRDDRLPDTFASLTRDGVLFDFGNGDSLLLEDVTDLTGFALA</sequence>
<dbReference type="Gene3D" id="2.150.10.10">
    <property type="entry name" value="Serralysin-like metalloprotease, C-terminal"/>
    <property type="match status" value="3"/>
</dbReference>
<dbReference type="InterPro" id="IPR050557">
    <property type="entry name" value="RTX_toxin/Mannuronan_C5-epim"/>
</dbReference>
<name>K2I6B3_9RHOB</name>
<feature type="compositionally biased region" description="Gly residues" evidence="6">
    <location>
        <begin position="378"/>
        <end position="388"/>
    </location>
</feature>
<dbReference type="Pfam" id="PF08548">
    <property type="entry name" value="Peptidase_M10_C"/>
    <property type="match status" value="1"/>
</dbReference>
<feature type="region of interest" description="Disordered" evidence="6">
    <location>
        <begin position="432"/>
        <end position="454"/>
    </location>
</feature>
<dbReference type="PRINTS" id="PR00313">
    <property type="entry name" value="CABNDNGRPT"/>
</dbReference>
<organism evidence="8 9">
    <name type="scientific">Oceaniovalibus guishaninsula JLT2003</name>
    <dbReference type="NCBI Taxonomy" id="1231392"/>
    <lineage>
        <taxon>Bacteria</taxon>
        <taxon>Pseudomonadati</taxon>
        <taxon>Pseudomonadota</taxon>
        <taxon>Alphaproteobacteria</taxon>
        <taxon>Rhodobacterales</taxon>
        <taxon>Roseobacteraceae</taxon>
        <taxon>Oceaniovalibus</taxon>
    </lineage>
</organism>
<keyword evidence="4" id="KW-0964">Secreted</keyword>
<dbReference type="PATRIC" id="fig|1231392.3.peg.1367"/>
<feature type="region of interest" description="Disordered" evidence="6">
    <location>
        <begin position="365"/>
        <end position="388"/>
    </location>
</feature>
<dbReference type="GO" id="GO:0005509">
    <property type="term" value="F:calcium ion binding"/>
    <property type="evidence" value="ECO:0007669"/>
    <property type="project" value="InterPro"/>
</dbReference>
<comment type="cofactor">
    <cofactor evidence="1">
        <name>Ca(2+)</name>
        <dbReference type="ChEBI" id="CHEBI:29108"/>
    </cofactor>
</comment>
<dbReference type="PANTHER" id="PTHR38340:SF1">
    <property type="entry name" value="S-LAYER PROTEIN"/>
    <property type="match status" value="1"/>
</dbReference>
<evidence type="ECO:0000256" key="1">
    <source>
        <dbReference type="ARBA" id="ARBA00001913"/>
    </source>
</evidence>
<evidence type="ECO:0000256" key="3">
    <source>
        <dbReference type="ARBA" id="ARBA00009490"/>
    </source>
</evidence>
<comment type="similarity">
    <text evidence="3">Belongs to the peptidase M10B family.</text>
</comment>
<dbReference type="InterPro" id="IPR018511">
    <property type="entry name" value="Hemolysin-typ_Ca-bd_CS"/>
</dbReference>
<dbReference type="SUPFAM" id="SSF51120">
    <property type="entry name" value="beta-Roll"/>
    <property type="match status" value="3"/>
</dbReference>
<protein>
    <submittedName>
        <fullName evidence="8">Peptidase domain protein</fullName>
    </submittedName>
</protein>
<dbReference type="GO" id="GO:0008237">
    <property type="term" value="F:metallopeptidase activity"/>
    <property type="evidence" value="ECO:0007669"/>
    <property type="project" value="InterPro"/>
</dbReference>
<dbReference type="CDD" id="cd04277">
    <property type="entry name" value="ZnMc_serralysin_like"/>
    <property type="match status" value="1"/>
</dbReference>
<keyword evidence="5" id="KW-0677">Repeat</keyword>